<dbReference type="GO" id="GO:0055088">
    <property type="term" value="P:lipid homeostasis"/>
    <property type="evidence" value="ECO:0007669"/>
    <property type="project" value="TreeGrafter"/>
</dbReference>
<dbReference type="Pfam" id="PF03798">
    <property type="entry name" value="TRAM_LAG1_CLN8"/>
    <property type="match status" value="1"/>
</dbReference>
<organism evidence="8 9">
    <name type="scientific">Lingula anatina</name>
    <name type="common">Brachiopod</name>
    <name type="synonym">Lingula unguis</name>
    <dbReference type="NCBI Taxonomy" id="7574"/>
    <lineage>
        <taxon>Eukaryota</taxon>
        <taxon>Metazoa</taxon>
        <taxon>Spiralia</taxon>
        <taxon>Lophotrochozoa</taxon>
        <taxon>Brachiopoda</taxon>
        <taxon>Linguliformea</taxon>
        <taxon>Lingulata</taxon>
        <taxon>Lingulida</taxon>
        <taxon>Linguloidea</taxon>
        <taxon>Lingulidae</taxon>
        <taxon>Lingula</taxon>
    </lineage>
</organism>
<dbReference type="Proteomes" id="UP000085678">
    <property type="component" value="Unplaced"/>
</dbReference>
<dbReference type="KEGG" id="lak:106180248"/>
<feature type="transmembrane region" description="Helical" evidence="6">
    <location>
        <begin position="85"/>
        <end position="102"/>
    </location>
</feature>
<keyword evidence="2 5" id="KW-0812">Transmembrane</keyword>
<evidence type="ECO:0000256" key="1">
    <source>
        <dbReference type="ARBA" id="ARBA00004141"/>
    </source>
</evidence>
<feature type="transmembrane region" description="Helical" evidence="6">
    <location>
        <begin position="175"/>
        <end position="198"/>
    </location>
</feature>
<evidence type="ECO:0000313" key="9">
    <source>
        <dbReference type="RefSeq" id="XP_013419642.1"/>
    </source>
</evidence>
<evidence type="ECO:0000256" key="6">
    <source>
        <dbReference type="SAM" id="Phobius"/>
    </source>
</evidence>
<reference evidence="9" key="1">
    <citation type="submission" date="2025-08" db="UniProtKB">
        <authorList>
            <consortium name="RefSeq"/>
        </authorList>
    </citation>
    <scope>IDENTIFICATION</scope>
    <source>
        <tissue evidence="9">Gonads</tissue>
    </source>
</reference>
<dbReference type="InParanoid" id="A0A1S3KAX2"/>
<accession>A0A1S3KAX2</accession>
<dbReference type="PANTHER" id="PTHR13439">
    <property type="entry name" value="CT120 PROTEIN"/>
    <property type="match status" value="1"/>
</dbReference>
<dbReference type="InterPro" id="IPR050846">
    <property type="entry name" value="TLCD"/>
</dbReference>
<dbReference type="GO" id="GO:0016020">
    <property type="term" value="C:membrane"/>
    <property type="evidence" value="ECO:0007669"/>
    <property type="project" value="UniProtKB-SubCell"/>
</dbReference>
<feature type="domain" description="TLC" evidence="7">
    <location>
        <begin position="47"/>
        <end position="232"/>
    </location>
</feature>
<evidence type="ECO:0000256" key="5">
    <source>
        <dbReference type="PROSITE-ProRule" id="PRU00205"/>
    </source>
</evidence>
<dbReference type="GeneID" id="106180248"/>
<comment type="subcellular location">
    <subcellularLocation>
        <location evidence="1">Membrane</location>
        <topology evidence="1">Multi-pass membrane protein</topology>
    </subcellularLocation>
</comment>
<feature type="transmembrane region" description="Helical" evidence="6">
    <location>
        <begin position="52"/>
        <end position="73"/>
    </location>
</feature>
<evidence type="ECO:0000256" key="2">
    <source>
        <dbReference type="ARBA" id="ARBA00022692"/>
    </source>
</evidence>
<keyword evidence="4 5" id="KW-0472">Membrane</keyword>
<dbReference type="PROSITE" id="PS50922">
    <property type="entry name" value="TLC"/>
    <property type="match status" value="1"/>
</dbReference>
<evidence type="ECO:0000256" key="4">
    <source>
        <dbReference type="ARBA" id="ARBA00023136"/>
    </source>
</evidence>
<sequence length="248" mass="28594">MDTAHASFDEEFTWKGKAVVVIFPTSFLFFTVLNRLVSYYTPEKCAGYPDRWTAYVISWLHAILNGSLALVLTLSGREWIESTPWAFYLHCMSAGYFAYDAVAMGISKEQIGSFDIYLHHILCAFFVTASQFPPCGQVTIFVLWDYLCEITNVFLHGRKLLAMLGRRESTLYKRLNGLFLVTFFIFRFFPQVFVFVMLNFDFWFTAQLPLLCYVISIPQQTIVVLIGSNIAYQIVRRSKRGHNKVATD</sequence>
<evidence type="ECO:0000259" key="7">
    <source>
        <dbReference type="PROSITE" id="PS50922"/>
    </source>
</evidence>
<dbReference type="InterPro" id="IPR006634">
    <property type="entry name" value="TLC-dom"/>
</dbReference>
<gene>
    <name evidence="9" type="primary">LOC106180248</name>
</gene>
<keyword evidence="8" id="KW-1185">Reference proteome</keyword>
<proteinExistence type="predicted"/>
<name>A0A1S3KAX2_LINAN</name>
<dbReference type="OrthoDB" id="10266980at2759"/>
<evidence type="ECO:0000313" key="8">
    <source>
        <dbReference type="Proteomes" id="UP000085678"/>
    </source>
</evidence>
<feature type="transmembrane region" description="Helical" evidence="6">
    <location>
        <begin position="210"/>
        <end position="232"/>
    </location>
</feature>
<dbReference type="AlphaFoldDB" id="A0A1S3KAX2"/>
<dbReference type="STRING" id="7574.A0A1S3KAX2"/>
<evidence type="ECO:0000256" key="3">
    <source>
        <dbReference type="ARBA" id="ARBA00022989"/>
    </source>
</evidence>
<dbReference type="RefSeq" id="XP_013419642.1">
    <property type="nucleotide sequence ID" value="XM_013564188.1"/>
</dbReference>
<keyword evidence="3 6" id="KW-1133">Transmembrane helix</keyword>
<feature type="transmembrane region" description="Helical" evidence="6">
    <location>
        <begin position="20"/>
        <end position="40"/>
    </location>
</feature>
<protein>
    <submittedName>
        <fullName evidence="9">Calfacilitin isoform X1</fullName>
    </submittedName>
</protein>